<evidence type="ECO:0000256" key="1">
    <source>
        <dbReference type="SAM" id="SignalP"/>
    </source>
</evidence>
<organism evidence="2 3">
    <name type="scientific">Hymenobacter jeollabukensis</name>
    <dbReference type="NCBI Taxonomy" id="2025313"/>
    <lineage>
        <taxon>Bacteria</taxon>
        <taxon>Pseudomonadati</taxon>
        <taxon>Bacteroidota</taxon>
        <taxon>Cytophagia</taxon>
        <taxon>Cytophagales</taxon>
        <taxon>Hymenobacteraceae</taxon>
        <taxon>Hymenobacter</taxon>
    </lineage>
</organism>
<sequence>MKKIALAVLLQLLCLGLRAQTASAAYEQAALNFFVDKELAEYRFPLAFCGQTAPRPSHFDHMLSCFGLEDADLPERLKSAAEATPVGASVPLQWNSPQLRRGCRIRKKRPLVVVYAATQLQHNYYVKLSIGGVGGATHYMFELAEGGQILRWCRNSENF</sequence>
<name>A0A5R8WTV0_9BACT</name>
<dbReference type="Proteomes" id="UP000305517">
    <property type="component" value="Unassembled WGS sequence"/>
</dbReference>
<accession>A0A5R8WTV0</accession>
<dbReference type="OrthoDB" id="981939at2"/>
<reference evidence="2 3" key="1">
    <citation type="submission" date="2019-05" db="EMBL/GenBank/DDBJ databases">
        <title>Hymenobacter edaphi sp. nov., isolated from abandoned arsenic-contaminated farmland soil.</title>
        <authorList>
            <person name="Nie L."/>
        </authorList>
    </citation>
    <scope>NUCLEOTIDE SEQUENCE [LARGE SCALE GENOMIC DNA]</scope>
    <source>
        <strain evidence="2 3">1-3-3-8</strain>
    </source>
</reference>
<comment type="caution">
    <text evidence="2">The sequence shown here is derived from an EMBL/GenBank/DDBJ whole genome shotgun (WGS) entry which is preliminary data.</text>
</comment>
<keyword evidence="1" id="KW-0732">Signal</keyword>
<protein>
    <recommendedName>
        <fullName evidence="4">DUF4252 domain-containing protein</fullName>
    </recommendedName>
</protein>
<evidence type="ECO:0008006" key="4">
    <source>
        <dbReference type="Google" id="ProtNLM"/>
    </source>
</evidence>
<feature type="signal peptide" evidence="1">
    <location>
        <begin position="1"/>
        <end position="24"/>
    </location>
</feature>
<dbReference type="AlphaFoldDB" id="A0A5R8WTV0"/>
<keyword evidence="3" id="KW-1185">Reference proteome</keyword>
<feature type="chain" id="PRO_5024327095" description="DUF4252 domain-containing protein" evidence="1">
    <location>
        <begin position="25"/>
        <end position="159"/>
    </location>
</feature>
<evidence type="ECO:0000313" key="2">
    <source>
        <dbReference type="EMBL" id="TLM95189.1"/>
    </source>
</evidence>
<proteinExistence type="predicted"/>
<dbReference type="RefSeq" id="WP_138075663.1">
    <property type="nucleotide sequence ID" value="NZ_VAJM01000002.1"/>
</dbReference>
<evidence type="ECO:0000313" key="3">
    <source>
        <dbReference type="Proteomes" id="UP000305517"/>
    </source>
</evidence>
<gene>
    <name evidence="2" type="ORF">FDY95_05210</name>
</gene>
<dbReference type="EMBL" id="VAJM01000002">
    <property type="protein sequence ID" value="TLM95189.1"/>
    <property type="molecule type" value="Genomic_DNA"/>
</dbReference>